<protein>
    <submittedName>
        <fullName evidence="1">Uncharacterized protein</fullName>
    </submittedName>
</protein>
<dbReference type="EMBL" id="CAJNOU010007592">
    <property type="protein sequence ID" value="CAF1527016.1"/>
    <property type="molecule type" value="Genomic_DNA"/>
</dbReference>
<evidence type="ECO:0000313" key="2">
    <source>
        <dbReference type="Proteomes" id="UP000663889"/>
    </source>
</evidence>
<name>A0A815V0V0_9BILA</name>
<gene>
    <name evidence="1" type="ORF">SEV965_LOCUS37318</name>
</gene>
<dbReference type="Proteomes" id="UP000663889">
    <property type="component" value="Unassembled WGS sequence"/>
</dbReference>
<proteinExistence type="predicted"/>
<dbReference type="AlphaFoldDB" id="A0A815V0V0"/>
<accession>A0A815V0V0</accession>
<organism evidence="1 2">
    <name type="scientific">Rotaria sordida</name>
    <dbReference type="NCBI Taxonomy" id="392033"/>
    <lineage>
        <taxon>Eukaryota</taxon>
        <taxon>Metazoa</taxon>
        <taxon>Spiralia</taxon>
        <taxon>Gnathifera</taxon>
        <taxon>Rotifera</taxon>
        <taxon>Eurotatoria</taxon>
        <taxon>Bdelloidea</taxon>
        <taxon>Philodinida</taxon>
        <taxon>Philodinidae</taxon>
        <taxon>Rotaria</taxon>
    </lineage>
</organism>
<sequence>MEGVEVVVETGIGLGIFAGKHLGMDGRIRKLSAFAIRHVLQKDGATFQKICAIVFALLNFAKDKDSRQLPDTYDDFVHEFTRSNYSGPLPVLIADQDTHELTVAIALQGFRVSQLNPADSHCVFGEYWQNHGPAVEEKLALTTLGLLVQHHLINGKVLDQNRYKII</sequence>
<reference evidence="1" key="1">
    <citation type="submission" date="2021-02" db="EMBL/GenBank/DDBJ databases">
        <authorList>
            <person name="Nowell W R."/>
        </authorList>
    </citation>
    <scope>NUCLEOTIDE SEQUENCE</scope>
</reference>
<evidence type="ECO:0000313" key="1">
    <source>
        <dbReference type="EMBL" id="CAF1527016.1"/>
    </source>
</evidence>
<comment type="caution">
    <text evidence="1">The sequence shown here is derived from an EMBL/GenBank/DDBJ whole genome shotgun (WGS) entry which is preliminary data.</text>
</comment>